<dbReference type="PANTHER" id="PTHR31363:SF0">
    <property type="entry name" value="TRAF3-INTERACTING PROTEIN 1"/>
    <property type="match status" value="1"/>
</dbReference>
<dbReference type="Reactome" id="R-CEL-5620924">
    <property type="pathway name" value="Intraflagellar transport"/>
</dbReference>
<dbReference type="STRING" id="6239.C02H7.1.1"/>
<dbReference type="InterPro" id="IPR041476">
    <property type="entry name" value="TRAF3IP1_C"/>
</dbReference>
<dbReference type="GO" id="GO:0008306">
    <property type="term" value="P:associative learning"/>
    <property type="evidence" value="ECO:0000315"/>
    <property type="project" value="UniProtKB"/>
</dbReference>
<dbReference type="PaxDb" id="6239-C02H7.1"/>
<dbReference type="GO" id="GO:0045184">
    <property type="term" value="P:establishment of protein localization"/>
    <property type="evidence" value="ECO:0000315"/>
    <property type="project" value="WormBase"/>
</dbReference>
<dbReference type="GO" id="GO:0070507">
    <property type="term" value="P:regulation of microtubule cytoskeleton organization"/>
    <property type="evidence" value="ECO:0000318"/>
    <property type="project" value="GO_Central"/>
</dbReference>
<dbReference type="UCSC" id="C02H7.1">
    <property type="organism name" value="c. elegans"/>
</dbReference>
<keyword evidence="5 10" id="KW-0175">Coiled coil</keyword>
<evidence type="ECO:0000256" key="10">
    <source>
        <dbReference type="SAM" id="Coils"/>
    </source>
</evidence>
<organism evidence="14 15">
    <name type="scientific">Caenorhabditis elegans</name>
    <dbReference type="NCBI Taxonomy" id="6239"/>
    <lineage>
        <taxon>Eukaryota</taxon>
        <taxon>Metazoa</taxon>
        <taxon>Ecdysozoa</taxon>
        <taxon>Nematoda</taxon>
        <taxon>Chromadorea</taxon>
        <taxon>Rhabditida</taxon>
        <taxon>Rhabditina</taxon>
        <taxon>Rhabditomorpha</taxon>
        <taxon>Rhabditoidea</taxon>
        <taxon>Rhabditidae</taxon>
        <taxon>Peloderinae</taxon>
        <taxon>Caenorhabditis</taxon>
    </lineage>
</organism>
<dbReference type="eggNOG" id="KOG3809">
    <property type="taxonomic scope" value="Eukaryota"/>
</dbReference>
<feature type="domain" description="TRAF3-interacting protein 1 C-terminal" evidence="13">
    <location>
        <begin position="390"/>
        <end position="535"/>
    </location>
</feature>
<sequence>MSVEETREILEKVIQKPQLTDQLLSRPPFKFIVDIVSNVIKSTGYLKTDFTDDEIKSAGNDKNTKTAFLDKLIKILDDGSLKNVKAAKIISGKDAEETNKMLQMLGTNATSFNSRNGTGEEKKKKKVKKEDKKGDEEEKSTTKKRSSKKETHEEKEKSEKKKSAEEKEKKKKSSSSKERHKSSDRSSEKSSEKSSKEKKKEKSTTDEKPKKSKKDPSERHFKRQDSMIAVNGDAPDTPNNENGDEGYDDHEISEPTVISNMETDLSAQSLLIQQPVTSPLKTDDSGMGESPRMIKPEDRPPLIRPMTGAGGGRPMTSMGRPGTAASRPAPPKLKKKQIATVDSTPQVVVELKSEIISDAPKVETEDDSNFIMENDEEDGDRTARIEDLVDEEDRGALVQKIMETKAEIEDGGGQDQVEESDADKIMTVEREKMKQLQEKLQDLTRSAYPLARLFDFANDDIESMIKELERWRSEQRRNEQEDQNKKAAGFGDSSRLYNIIANLQKEINDTKEELSKARGRVLNNEKRIQLFISNV</sequence>
<keyword evidence="3" id="KW-0963">Cytoplasm</keyword>
<keyword evidence="7" id="KW-0966">Cell projection</keyword>
<dbReference type="GO" id="GO:1905515">
    <property type="term" value="P:non-motile cilium assembly"/>
    <property type="evidence" value="ECO:0000315"/>
    <property type="project" value="WormBase"/>
</dbReference>
<dbReference type="InterPro" id="IPR040468">
    <property type="entry name" value="TRAF3IP1_N"/>
</dbReference>
<dbReference type="GO" id="GO:0030992">
    <property type="term" value="C:intraciliary transport particle B"/>
    <property type="evidence" value="ECO:0000314"/>
    <property type="project" value="WormBase"/>
</dbReference>
<dbReference type="FunCoup" id="Q17595">
    <property type="interactions" value="361"/>
</dbReference>
<dbReference type="PhylomeDB" id="Q17595"/>
<keyword evidence="6" id="KW-0206">Cytoskeleton</keyword>
<dbReference type="GO" id="GO:0005930">
    <property type="term" value="C:axoneme"/>
    <property type="evidence" value="ECO:0000314"/>
    <property type="project" value="WormBase"/>
</dbReference>
<dbReference type="GO" id="GO:0043053">
    <property type="term" value="P:dauer entry"/>
    <property type="evidence" value="ECO:0000315"/>
    <property type="project" value="WormBase"/>
</dbReference>
<dbReference type="GO" id="GO:0008017">
    <property type="term" value="F:microtubule binding"/>
    <property type="evidence" value="ECO:0007669"/>
    <property type="project" value="InterPro"/>
</dbReference>
<dbReference type="InterPro" id="IPR042576">
    <property type="entry name" value="TRAF3IP1_N_sf"/>
</dbReference>
<evidence type="ECO:0000256" key="4">
    <source>
        <dbReference type="ARBA" id="ARBA00022794"/>
    </source>
</evidence>
<evidence type="ECO:0000256" key="9">
    <source>
        <dbReference type="ARBA" id="ARBA00070492"/>
    </source>
</evidence>
<dbReference type="InterPro" id="IPR018799">
    <property type="entry name" value="TRAF3IP1"/>
</dbReference>
<evidence type="ECO:0000256" key="6">
    <source>
        <dbReference type="ARBA" id="ARBA00023212"/>
    </source>
</evidence>
<dbReference type="GO" id="GO:0048731">
    <property type="term" value="P:system development"/>
    <property type="evidence" value="ECO:0007669"/>
    <property type="project" value="UniProtKB-ARBA"/>
</dbReference>
<dbReference type="GeneID" id="180421"/>
<dbReference type="Gene3D" id="1.10.418.50">
    <property type="entry name" value="Microtubule-binding protein MIP-T3"/>
    <property type="match status" value="1"/>
</dbReference>
<dbReference type="OMA" id="MEEWCLE"/>
<evidence type="ECO:0000313" key="16">
    <source>
        <dbReference type="WormBase" id="C02H7.1"/>
    </source>
</evidence>
<dbReference type="PIR" id="T37189">
    <property type="entry name" value="T37189"/>
</dbReference>
<evidence type="ECO:0000313" key="15">
    <source>
        <dbReference type="Proteomes" id="UP000001940"/>
    </source>
</evidence>
<dbReference type="GO" id="GO:0006935">
    <property type="term" value="P:chemotaxis"/>
    <property type="evidence" value="ECO:0000315"/>
    <property type="project" value="WormBase"/>
</dbReference>
<protein>
    <recommendedName>
        <fullName evidence="9">TRAF3-interacting protein 1</fullName>
    </recommendedName>
</protein>
<dbReference type="GO" id="GO:0048513">
    <property type="term" value="P:animal organ development"/>
    <property type="evidence" value="ECO:0007669"/>
    <property type="project" value="UniProtKB-ARBA"/>
</dbReference>
<dbReference type="KEGG" id="cel:CELE_C02H7.1"/>
<comment type="subcellular location">
    <subcellularLocation>
        <location evidence="2">Cytoplasm</location>
        <location evidence="2">Cytoskeleton</location>
        <location evidence="2">Cilium axoneme</location>
    </subcellularLocation>
    <subcellularLocation>
        <location evidence="1">Cytoplasm</location>
        <location evidence="1">Cytoskeleton</location>
        <location evidence="1">Cilium basal body</location>
    </subcellularLocation>
</comment>
<dbReference type="GO" id="GO:0006972">
    <property type="term" value="P:hyperosmotic response"/>
    <property type="evidence" value="ECO:0000315"/>
    <property type="project" value="WormBase"/>
</dbReference>
<feature type="compositionally biased region" description="Basic and acidic residues" evidence="11">
    <location>
        <begin position="175"/>
        <end position="225"/>
    </location>
</feature>
<proteinExistence type="inferred from homology"/>
<evidence type="ECO:0000256" key="3">
    <source>
        <dbReference type="ARBA" id="ARBA00022490"/>
    </source>
</evidence>
<evidence type="ECO:0000259" key="13">
    <source>
        <dbReference type="Pfam" id="PF17749"/>
    </source>
</evidence>
<dbReference type="AlphaFoldDB" id="Q17595"/>
<dbReference type="AGR" id="WB:WBGene00001127"/>
<feature type="coiled-coil region" evidence="10">
    <location>
        <begin position="426"/>
        <end position="520"/>
    </location>
</feature>
<dbReference type="WormBase" id="C02H7.1">
    <property type="protein sequence ID" value="CE06757"/>
    <property type="gene ID" value="WBGene00001127"/>
    <property type="gene designation" value="dyf-11"/>
</dbReference>
<gene>
    <name evidence="14 16" type="primary">dyf-11</name>
    <name evidence="16" type="ORF">C02H7.1</name>
    <name evidence="14" type="ORF">CELE_C02H7.1</name>
</gene>
<dbReference type="EMBL" id="BX284606">
    <property type="protein sequence ID" value="CCD62709.1"/>
    <property type="molecule type" value="Genomic_DNA"/>
</dbReference>
<dbReference type="FunFam" id="1.10.418.50:FF:000001">
    <property type="entry name" value="TRAF3-interacting protein 1 isoform X1"/>
    <property type="match status" value="1"/>
</dbReference>
<evidence type="ECO:0000256" key="8">
    <source>
        <dbReference type="ARBA" id="ARBA00043971"/>
    </source>
</evidence>
<dbReference type="CTD" id="180421"/>
<feature type="region of interest" description="Disordered" evidence="11">
    <location>
        <begin position="273"/>
        <end position="339"/>
    </location>
</feature>
<evidence type="ECO:0000256" key="5">
    <source>
        <dbReference type="ARBA" id="ARBA00023054"/>
    </source>
</evidence>
<dbReference type="ComplexPortal" id="CPX-1290">
    <property type="entry name" value="Intraflagellar transport complex B"/>
</dbReference>
<evidence type="ECO:0000256" key="1">
    <source>
        <dbReference type="ARBA" id="ARBA00004120"/>
    </source>
</evidence>
<dbReference type="RefSeq" id="NP_508149.1">
    <property type="nucleotide sequence ID" value="NM_075748.5"/>
</dbReference>
<evidence type="ECO:0000313" key="14">
    <source>
        <dbReference type="EMBL" id="CCD62709.1"/>
    </source>
</evidence>
<feature type="region of interest" description="Disordered" evidence="11">
    <location>
        <begin position="107"/>
        <end position="251"/>
    </location>
</feature>
<dbReference type="GO" id="GO:0005929">
    <property type="term" value="C:cilium"/>
    <property type="evidence" value="ECO:0000303"/>
    <property type="project" value="ComplexPortal"/>
</dbReference>
<feature type="compositionally biased region" description="Basic and acidic residues" evidence="11">
    <location>
        <begin position="118"/>
        <end position="141"/>
    </location>
</feature>
<name>Q17595_CAEEL</name>
<dbReference type="HOGENOM" id="CLU_023216_1_0_1"/>
<dbReference type="GO" id="GO:0065003">
    <property type="term" value="P:protein-containing complex assembly"/>
    <property type="evidence" value="ECO:0000315"/>
    <property type="project" value="WormBase"/>
</dbReference>
<evidence type="ECO:0000256" key="11">
    <source>
        <dbReference type="SAM" id="MobiDB-lite"/>
    </source>
</evidence>
<feature type="compositionally biased region" description="Acidic residues" evidence="11">
    <location>
        <begin position="364"/>
        <end position="379"/>
    </location>
</feature>
<dbReference type="Pfam" id="PF10243">
    <property type="entry name" value="MIP-T3"/>
    <property type="match status" value="1"/>
</dbReference>
<dbReference type="OrthoDB" id="10258914at2759"/>
<feature type="compositionally biased region" description="Basic and acidic residues" evidence="11">
    <location>
        <begin position="292"/>
        <end position="301"/>
    </location>
</feature>
<evidence type="ECO:0000259" key="12">
    <source>
        <dbReference type="Pfam" id="PF10243"/>
    </source>
</evidence>
<evidence type="ECO:0000256" key="2">
    <source>
        <dbReference type="ARBA" id="ARBA00004430"/>
    </source>
</evidence>
<feature type="compositionally biased region" description="Polar residues" evidence="11">
    <location>
        <begin position="107"/>
        <end position="116"/>
    </location>
</feature>
<dbReference type="GO" id="GO:0036064">
    <property type="term" value="C:ciliary basal body"/>
    <property type="evidence" value="ECO:0000314"/>
    <property type="project" value="WormBase"/>
</dbReference>
<keyword evidence="4" id="KW-0970">Cilium biogenesis/degradation</keyword>
<keyword evidence="15" id="KW-1185">Reference proteome</keyword>
<dbReference type="SMR" id="Q17595"/>
<dbReference type="PANTHER" id="PTHR31363">
    <property type="entry name" value="TRAF3-INTERACTING PROTEIN 1"/>
    <property type="match status" value="1"/>
</dbReference>
<dbReference type="GO" id="GO:0042073">
    <property type="term" value="P:intraciliary transport"/>
    <property type="evidence" value="ECO:0000315"/>
    <property type="project" value="WormBase"/>
</dbReference>
<dbReference type="InParanoid" id="Q17595"/>
<feature type="region of interest" description="Disordered" evidence="11">
    <location>
        <begin position="359"/>
        <end position="391"/>
    </location>
</feature>
<feature type="compositionally biased region" description="Basic and acidic residues" evidence="11">
    <location>
        <begin position="148"/>
        <end position="168"/>
    </location>
</feature>
<comment type="similarity">
    <text evidence="8">Belongs to the TRAF3IP1 family.</text>
</comment>
<feature type="domain" description="TRAF3-interacting protein 1 N-terminal" evidence="12">
    <location>
        <begin position="3"/>
        <end position="111"/>
    </location>
</feature>
<reference evidence="14 15" key="1">
    <citation type="journal article" date="1998" name="Science">
        <title>Genome sequence of the nematode C. elegans: a platform for investigating biology.</title>
        <authorList>
            <consortium name="The C. elegans sequencing consortium"/>
            <person name="Sulson J.E."/>
            <person name="Waterston R."/>
        </authorList>
    </citation>
    <scope>NUCLEOTIDE SEQUENCE [LARGE SCALE GENOMIC DNA]</scope>
    <source>
        <strain evidence="14 15">Bristol N2</strain>
    </source>
</reference>
<dbReference type="GO" id="GO:0055088">
    <property type="term" value="P:lipid homeostasis"/>
    <property type="evidence" value="ECO:0000315"/>
    <property type="project" value="WormBase"/>
</dbReference>
<dbReference type="Bgee" id="WBGene00001127">
    <property type="expression patterns" value="Expressed in embryo and 3 other cell types or tissues"/>
</dbReference>
<dbReference type="GO" id="GO:0060271">
    <property type="term" value="P:cilium assembly"/>
    <property type="evidence" value="ECO:0000318"/>
    <property type="project" value="GO_Central"/>
</dbReference>
<dbReference type="Pfam" id="PF17749">
    <property type="entry name" value="MIP-T3_C"/>
    <property type="match status" value="1"/>
</dbReference>
<evidence type="ECO:0000256" key="7">
    <source>
        <dbReference type="ARBA" id="ARBA00023273"/>
    </source>
</evidence>
<accession>Q17595</accession>
<dbReference type="Proteomes" id="UP000001940">
    <property type="component" value="Chromosome X"/>
</dbReference>